<dbReference type="OrthoDB" id="9790530at2"/>
<evidence type="ECO:0000313" key="3">
    <source>
        <dbReference type="EMBL" id="RCX28114.1"/>
    </source>
</evidence>
<sequence length="407" mass="44342">MSVRNRLDRLRRQGGAAAPSPLPLAERLARLGPARRETGVRDSARPGDAELAGRCGGECIAPGVIRLVETVAPAALHGRLALSETIRWRPADEGPAAGYGGAPLTLVDTETTGLAGGTGTLVFLLGLLRIEAGTLRLTQLLLTGFHGERAFVEAAEGELKGTASLVSYNGKAFDIPLLSARCRLTRRPDPWSGLPHLDLLHPVRRLFADRWPDCRLATAERRLLGFERVGDLPGSEAPAAWFDWVRRGDWRRLPDVARHNRWDLLSLAGLLPVLERAWRAPGEWGGSPLAVARAHLAGGRESAALALLGQARATLDAEGLLLLARIHRRRGQWREALAIWQPLAEAGHPEAVERLAKYHEHVARDFTAALRWTRRLLELQGGTPEHRRRAERLCGRLAGAAATVPVP</sequence>
<evidence type="ECO:0000313" key="4">
    <source>
        <dbReference type="Proteomes" id="UP000252707"/>
    </source>
</evidence>
<dbReference type="SUPFAM" id="SSF53098">
    <property type="entry name" value="Ribonuclease H-like"/>
    <property type="match status" value="1"/>
</dbReference>
<dbReference type="Gene3D" id="1.25.40.10">
    <property type="entry name" value="Tetratricopeptide repeat domain"/>
    <property type="match status" value="1"/>
</dbReference>
<dbReference type="EMBL" id="QPJY01000008">
    <property type="protein sequence ID" value="RCX28114.1"/>
    <property type="molecule type" value="Genomic_DNA"/>
</dbReference>
<keyword evidence="4" id="KW-1185">Reference proteome</keyword>
<reference evidence="3 4" key="1">
    <citation type="submission" date="2018-07" db="EMBL/GenBank/DDBJ databases">
        <title>Genomic Encyclopedia of Type Strains, Phase IV (KMG-IV): sequencing the most valuable type-strain genomes for metagenomic binning, comparative biology and taxonomic classification.</title>
        <authorList>
            <person name="Goeker M."/>
        </authorList>
    </citation>
    <scope>NUCLEOTIDE SEQUENCE [LARGE SCALE GENOMIC DNA]</scope>
    <source>
        <strain evidence="3 4">DSM 26407</strain>
    </source>
</reference>
<organism evidence="3 4">
    <name type="scientific">Thioalbus denitrificans</name>
    <dbReference type="NCBI Taxonomy" id="547122"/>
    <lineage>
        <taxon>Bacteria</taxon>
        <taxon>Pseudomonadati</taxon>
        <taxon>Pseudomonadota</taxon>
        <taxon>Gammaproteobacteria</taxon>
        <taxon>Chromatiales</taxon>
        <taxon>Ectothiorhodospiraceae</taxon>
        <taxon>Thioalbus</taxon>
    </lineage>
</organism>
<comment type="caution">
    <text evidence="3">The sequence shown here is derived from an EMBL/GenBank/DDBJ whole genome shotgun (WGS) entry which is preliminary data.</text>
</comment>
<accession>A0A369C8I8</accession>
<feature type="domain" description="YprB ribonuclease H-like" evidence="2">
    <location>
        <begin position="107"/>
        <end position="270"/>
    </location>
</feature>
<dbReference type="PANTHER" id="PTHR38462:SF1">
    <property type="entry name" value="YPRB RIBONUCLEASE H-LIKE DOMAIN-CONTAINING PROTEIN"/>
    <property type="match status" value="1"/>
</dbReference>
<proteinExistence type="predicted"/>
<dbReference type="InterPro" id="IPR012337">
    <property type="entry name" value="RNaseH-like_sf"/>
</dbReference>
<dbReference type="AlphaFoldDB" id="A0A369C8I8"/>
<feature type="compositionally biased region" description="Basic and acidic residues" evidence="1">
    <location>
        <begin position="1"/>
        <end position="11"/>
    </location>
</feature>
<dbReference type="Proteomes" id="UP000252707">
    <property type="component" value="Unassembled WGS sequence"/>
</dbReference>
<dbReference type="RefSeq" id="WP_114280527.1">
    <property type="nucleotide sequence ID" value="NZ_QPJY01000008.1"/>
</dbReference>
<feature type="region of interest" description="Disordered" evidence="1">
    <location>
        <begin position="1"/>
        <end position="22"/>
    </location>
</feature>
<dbReference type="InterPro" id="IPR038720">
    <property type="entry name" value="YprB_RNase_H-like_dom"/>
</dbReference>
<dbReference type="Pfam" id="PF13482">
    <property type="entry name" value="RNase_H_2"/>
    <property type="match status" value="1"/>
</dbReference>
<name>A0A369C8I8_9GAMM</name>
<evidence type="ECO:0000259" key="2">
    <source>
        <dbReference type="Pfam" id="PF13482"/>
    </source>
</evidence>
<protein>
    <recommendedName>
        <fullName evidence="2">YprB ribonuclease H-like domain-containing protein</fullName>
    </recommendedName>
</protein>
<dbReference type="InterPro" id="IPR011990">
    <property type="entry name" value="TPR-like_helical_dom_sf"/>
</dbReference>
<dbReference type="SUPFAM" id="SSF81901">
    <property type="entry name" value="HCP-like"/>
    <property type="match status" value="1"/>
</dbReference>
<dbReference type="PANTHER" id="PTHR38462">
    <property type="entry name" value="EXONUCLEASE-LIKE PROTEIN"/>
    <property type="match status" value="1"/>
</dbReference>
<gene>
    <name evidence="3" type="ORF">DFQ59_108142</name>
</gene>
<evidence type="ECO:0000256" key="1">
    <source>
        <dbReference type="SAM" id="MobiDB-lite"/>
    </source>
</evidence>